<dbReference type="PANTHER" id="PTHR22746:SF10">
    <property type="entry name" value="GUANINE NUCLEOTIDE EXCHANGE FACTOR SUBUNIT RIC1"/>
    <property type="match status" value="1"/>
</dbReference>
<reference evidence="3" key="1">
    <citation type="submission" date="2016-06" db="UniProtKB">
        <authorList>
            <consortium name="WormBaseParasite"/>
        </authorList>
    </citation>
    <scope>IDENTIFICATION</scope>
</reference>
<dbReference type="AlphaFoldDB" id="A0A183IB86"/>
<dbReference type="OrthoDB" id="67540at2759"/>
<dbReference type="GO" id="GO:0006886">
    <property type="term" value="P:intracellular protein transport"/>
    <property type="evidence" value="ECO:0007669"/>
    <property type="project" value="InterPro"/>
</dbReference>
<dbReference type="GO" id="GO:0042147">
    <property type="term" value="P:retrograde transport, endosome to Golgi"/>
    <property type="evidence" value="ECO:0007669"/>
    <property type="project" value="TreeGrafter"/>
</dbReference>
<reference evidence="1 2" key="2">
    <citation type="submission" date="2018-11" db="EMBL/GenBank/DDBJ databases">
        <authorList>
            <consortium name="Pathogen Informatics"/>
        </authorList>
    </citation>
    <scope>NUCLEOTIDE SEQUENCE [LARGE SCALE GENOMIC DNA]</scope>
</reference>
<evidence type="ECO:0000313" key="2">
    <source>
        <dbReference type="Proteomes" id="UP000270296"/>
    </source>
</evidence>
<dbReference type="GO" id="GO:0005829">
    <property type="term" value="C:cytosol"/>
    <property type="evidence" value="ECO:0007669"/>
    <property type="project" value="TreeGrafter"/>
</dbReference>
<dbReference type="GO" id="GO:0000139">
    <property type="term" value="C:Golgi membrane"/>
    <property type="evidence" value="ECO:0007669"/>
    <property type="project" value="TreeGrafter"/>
</dbReference>
<evidence type="ECO:0000313" key="1">
    <source>
        <dbReference type="EMBL" id="VDO92460.1"/>
    </source>
</evidence>
<dbReference type="PANTHER" id="PTHR22746">
    <property type="entry name" value="RAB6A-GEF COMPLEX PARTNER PROTEIN 1"/>
    <property type="match status" value="1"/>
</dbReference>
<evidence type="ECO:0000313" key="3">
    <source>
        <dbReference type="WBParaSite" id="SBAD_0000090301-mRNA-1"/>
    </source>
</evidence>
<dbReference type="Proteomes" id="UP000270296">
    <property type="component" value="Unassembled WGS sequence"/>
</dbReference>
<gene>
    <name evidence="1" type="ORF">SBAD_LOCUS880</name>
</gene>
<dbReference type="EMBL" id="UZAM01006649">
    <property type="protein sequence ID" value="VDO92460.1"/>
    <property type="molecule type" value="Genomic_DNA"/>
</dbReference>
<proteinExistence type="predicted"/>
<accession>A0A183IB86</accession>
<sequence>MNRHQVNALAPFGLNDNVLMFPVSSPIEIKNPGKSFVGGVKWVLCNRERTIAAVLWRNALLLYYTHPRVMLCCHQRSPNDVFVRGENECILWKPDSSAVLISSKARYLFFYSVAVDVESESYKFIHDKDTPRPDNIEMVVRPNIPKVTLTTSTVVQLSSRAVT</sequence>
<protein>
    <submittedName>
        <fullName evidence="3">Aladin</fullName>
    </submittedName>
</protein>
<keyword evidence="2" id="KW-1185">Reference proteome</keyword>
<dbReference type="GO" id="GO:0034066">
    <property type="term" value="C:Ric1-Rgp1 guanyl-nucleotide exchange factor complex"/>
    <property type="evidence" value="ECO:0007669"/>
    <property type="project" value="InterPro"/>
</dbReference>
<organism evidence="3">
    <name type="scientific">Soboliphyme baturini</name>
    <dbReference type="NCBI Taxonomy" id="241478"/>
    <lineage>
        <taxon>Eukaryota</taxon>
        <taxon>Metazoa</taxon>
        <taxon>Ecdysozoa</taxon>
        <taxon>Nematoda</taxon>
        <taxon>Enoplea</taxon>
        <taxon>Dorylaimia</taxon>
        <taxon>Dioctophymatida</taxon>
        <taxon>Dioctophymatoidea</taxon>
        <taxon>Soboliphymatidae</taxon>
        <taxon>Soboliphyme</taxon>
    </lineage>
</organism>
<name>A0A183IB86_9BILA</name>
<dbReference type="WBParaSite" id="SBAD_0000090301-mRNA-1">
    <property type="protein sequence ID" value="SBAD_0000090301-mRNA-1"/>
    <property type="gene ID" value="SBAD_0000090301"/>
</dbReference>
<dbReference type="InterPro" id="IPR040096">
    <property type="entry name" value="Ric1"/>
</dbReference>